<name>A0A7V5PPN1_CALAY</name>
<reference evidence="1" key="1">
    <citation type="journal article" date="2020" name="mSystems">
        <title>Genome- and Community-Level Interaction Insights into Carbon Utilization and Element Cycling Functions of Hydrothermarchaeota in Hydrothermal Sediment.</title>
        <authorList>
            <person name="Zhou Z."/>
            <person name="Liu Y."/>
            <person name="Xu W."/>
            <person name="Pan J."/>
            <person name="Luo Z.H."/>
            <person name="Li M."/>
        </authorList>
    </citation>
    <scope>NUCLEOTIDE SEQUENCE [LARGE SCALE GENOMIC DNA]</scope>
    <source>
        <strain evidence="1">HyVt-527</strain>
    </source>
</reference>
<dbReference type="EMBL" id="DROD01000474">
    <property type="protein sequence ID" value="HHJ52951.1"/>
    <property type="molecule type" value="Genomic_DNA"/>
</dbReference>
<protein>
    <submittedName>
        <fullName evidence="1">Uncharacterized protein</fullName>
    </submittedName>
</protein>
<dbReference type="AlphaFoldDB" id="A0A7V5PPN1"/>
<proteinExistence type="predicted"/>
<evidence type="ECO:0000313" key="1">
    <source>
        <dbReference type="EMBL" id="HHJ52951.1"/>
    </source>
</evidence>
<gene>
    <name evidence="1" type="ORF">ENJ89_07130</name>
</gene>
<organism evidence="1">
    <name type="scientific">Caldithrix abyssi</name>
    <dbReference type="NCBI Taxonomy" id="187145"/>
    <lineage>
        <taxon>Bacteria</taxon>
        <taxon>Pseudomonadati</taxon>
        <taxon>Calditrichota</taxon>
        <taxon>Calditrichia</taxon>
        <taxon>Calditrichales</taxon>
        <taxon>Calditrichaceae</taxon>
        <taxon>Caldithrix</taxon>
    </lineage>
</organism>
<comment type="caution">
    <text evidence="1">The sequence shown here is derived from an EMBL/GenBank/DDBJ whole genome shotgun (WGS) entry which is preliminary data.</text>
</comment>
<sequence>MTDSNDPNFQPLKDLEYPTVLTLSADRSFELKAGICKNGKCIESFGSFNVGYQQQILLYSKYRNFFYSSGDSLKWLLIAFIKHIEAAREYSVSGSVLTLIYPDSSYYYKYKF</sequence>
<dbReference type="Proteomes" id="UP000886124">
    <property type="component" value="Unassembled WGS sequence"/>
</dbReference>
<accession>A0A7V5PPN1</accession>